<dbReference type="EMBL" id="CP024965">
    <property type="protein sequence ID" value="ATZ18692.1"/>
    <property type="molecule type" value="Genomic_DNA"/>
</dbReference>
<dbReference type="InterPro" id="IPR000326">
    <property type="entry name" value="PAP2/HPO"/>
</dbReference>
<organism evidence="3 4">
    <name type="scientific">Williamsoniiplasma somnilux</name>
    <dbReference type="NCBI Taxonomy" id="215578"/>
    <lineage>
        <taxon>Bacteria</taxon>
        <taxon>Bacillati</taxon>
        <taxon>Mycoplasmatota</taxon>
        <taxon>Mollicutes</taxon>
        <taxon>Entomoplasmatales</taxon>
        <taxon>Williamsoniiplasma</taxon>
    </lineage>
</organism>
<keyword evidence="1" id="KW-1133">Transmembrane helix</keyword>
<dbReference type="RefSeq" id="WP_024863215.1">
    <property type="nucleotide sequence ID" value="NZ_CP024965.1"/>
</dbReference>
<dbReference type="CDD" id="cd01610">
    <property type="entry name" value="PAP2_like"/>
    <property type="match status" value="1"/>
</dbReference>
<gene>
    <name evidence="3" type="ORF">ESOMN_v1c03100</name>
</gene>
<evidence type="ECO:0000259" key="2">
    <source>
        <dbReference type="Pfam" id="PF01569"/>
    </source>
</evidence>
<keyword evidence="4" id="KW-1185">Reference proteome</keyword>
<evidence type="ECO:0000313" key="4">
    <source>
        <dbReference type="Proteomes" id="UP000232230"/>
    </source>
</evidence>
<keyword evidence="1" id="KW-0472">Membrane</keyword>
<dbReference type="InterPro" id="IPR036938">
    <property type="entry name" value="PAP2/HPO_sf"/>
</dbReference>
<feature type="transmembrane region" description="Helical" evidence="1">
    <location>
        <begin position="105"/>
        <end position="127"/>
    </location>
</feature>
<protein>
    <recommendedName>
        <fullName evidence="2">Phosphatidic acid phosphatase type 2/haloperoxidase domain-containing protein</fullName>
    </recommendedName>
</protein>
<feature type="transmembrane region" description="Helical" evidence="1">
    <location>
        <begin position="192"/>
        <end position="211"/>
    </location>
</feature>
<feature type="transmembrane region" description="Helical" evidence="1">
    <location>
        <begin position="153"/>
        <end position="172"/>
    </location>
</feature>
<reference evidence="3 4" key="1">
    <citation type="submission" date="2017-11" db="EMBL/GenBank/DDBJ databases">
        <title>Genome sequence of Entomoplasma somnilux PYAN-1 (ATCC 49194).</title>
        <authorList>
            <person name="Lo W.-S."/>
            <person name="Gasparich G.E."/>
            <person name="Kuo C.-H."/>
        </authorList>
    </citation>
    <scope>NUCLEOTIDE SEQUENCE [LARGE SCALE GENOMIC DNA]</scope>
    <source>
        <strain evidence="3 4">PYAN-1</strain>
    </source>
</reference>
<dbReference type="SUPFAM" id="SSF48317">
    <property type="entry name" value="Acid phosphatase/Vanadium-dependent haloperoxidase"/>
    <property type="match status" value="1"/>
</dbReference>
<feature type="domain" description="Phosphatidic acid phosphatase type 2/haloperoxidase" evidence="2">
    <location>
        <begin position="194"/>
        <end position="366"/>
    </location>
</feature>
<feature type="transmembrane region" description="Helical" evidence="1">
    <location>
        <begin position="325"/>
        <end position="348"/>
    </location>
</feature>
<accession>A0A2K8NXY7</accession>
<dbReference type="Gene3D" id="1.20.144.10">
    <property type="entry name" value="Phosphatidic acid phosphatase type 2/haloperoxidase"/>
    <property type="match status" value="1"/>
</dbReference>
<dbReference type="Proteomes" id="UP000232230">
    <property type="component" value="Chromosome"/>
</dbReference>
<keyword evidence="1" id="KW-0812">Transmembrane</keyword>
<feature type="transmembrane region" description="Helical" evidence="1">
    <location>
        <begin position="290"/>
        <end position="313"/>
    </location>
</feature>
<name>A0A2K8NXY7_9MOLU</name>
<evidence type="ECO:0000313" key="3">
    <source>
        <dbReference type="EMBL" id="ATZ18692.1"/>
    </source>
</evidence>
<feature type="transmembrane region" description="Helical" evidence="1">
    <location>
        <begin position="58"/>
        <end position="84"/>
    </location>
</feature>
<evidence type="ECO:0000256" key="1">
    <source>
        <dbReference type="SAM" id="Phobius"/>
    </source>
</evidence>
<dbReference type="Pfam" id="PF01569">
    <property type="entry name" value="PAP2"/>
    <property type="match status" value="1"/>
</dbReference>
<sequence length="379" mass="44553">MKTDFLIKKKNLNYLWLWIPMGTFFCLGLIGFILTSFWKLEWDSAILFAQGMEYKIVHYWVAAMLEIGETELLIIGSATFFILLESFFRYKIHKTQNGFYFKNRWILIAIYLLMVLSWLAYNIYSIIEMNWKNTGFGPGIDVLLFQPFKVRQTVKIVIFIFQTVILLSLYYWIHFKLAKKKSFVQDKYWIQALKIVSFFCLSYFVVAFLKISSSRPYLYNMQFETLAKENGYLEIYQNTNIPGFDKQGWKSIDGTWSGNAPEGLEIPWWDFNGFFGFNSDPNFPKLQQGLAYAFPSGHVNGTYCVGSFFWILCGRKNKINNSIKVLIVWFILHLTSMSFALVVCRGHWWSDITFSLFFGIIALVLVELSINQIFRRKTK</sequence>
<dbReference type="KEGG" id="esx:ESOMN_v1c03100"/>
<proteinExistence type="predicted"/>
<feature type="transmembrane region" description="Helical" evidence="1">
    <location>
        <begin position="12"/>
        <end position="38"/>
    </location>
</feature>
<feature type="transmembrane region" description="Helical" evidence="1">
    <location>
        <begin position="354"/>
        <end position="374"/>
    </location>
</feature>
<dbReference type="AlphaFoldDB" id="A0A2K8NXY7"/>